<comment type="similarity">
    <text evidence="1 4">Belongs to the DNA mismatch repair MutL/HexB family.</text>
</comment>
<dbReference type="AlphaFoldDB" id="A0A1F5S5G7"/>
<organism evidence="7 8">
    <name type="scientific">Candidatus Falkowbacteria bacterium RBG_13_39_14</name>
    <dbReference type="NCBI Taxonomy" id="1797985"/>
    <lineage>
        <taxon>Bacteria</taxon>
        <taxon>Candidatus Falkowiibacteriota</taxon>
    </lineage>
</organism>
<dbReference type="Pfam" id="PF08676">
    <property type="entry name" value="MutL_C"/>
    <property type="match status" value="1"/>
</dbReference>
<dbReference type="PANTHER" id="PTHR10073">
    <property type="entry name" value="DNA MISMATCH REPAIR PROTEIN MLH, PMS, MUTL"/>
    <property type="match status" value="1"/>
</dbReference>
<dbReference type="NCBIfam" id="TIGR00585">
    <property type="entry name" value="mutl"/>
    <property type="match status" value="2"/>
</dbReference>
<evidence type="ECO:0000259" key="5">
    <source>
        <dbReference type="SMART" id="SM00853"/>
    </source>
</evidence>
<proteinExistence type="inferred from homology"/>
<dbReference type="Gene3D" id="3.30.1370.100">
    <property type="entry name" value="MutL, C-terminal domain, regulatory subdomain"/>
    <property type="match status" value="1"/>
</dbReference>
<dbReference type="Pfam" id="PF01119">
    <property type="entry name" value="DNA_mis_repair"/>
    <property type="match status" value="1"/>
</dbReference>
<comment type="function">
    <text evidence="4">This protein is involved in the repair of mismatches in DNA. It is required for dam-dependent methyl-directed DNA mismatch repair. May act as a 'molecular matchmaker', a protein that promotes the formation of a stable complex between two or more DNA-binding proteins in an ATP-dependent manner without itself being part of a final effector complex.</text>
</comment>
<protein>
    <recommendedName>
        <fullName evidence="4">DNA mismatch repair protein MutL</fullName>
    </recommendedName>
</protein>
<evidence type="ECO:0000256" key="3">
    <source>
        <dbReference type="ARBA" id="ARBA00023204"/>
    </source>
</evidence>
<dbReference type="GO" id="GO:0140664">
    <property type="term" value="F:ATP-dependent DNA damage sensor activity"/>
    <property type="evidence" value="ECO:0007669"/>
    <property type="project" value="InterPro"/>
</dbReference>
<dbReference type="InterPro" id="IPR037198">
    <property type="entry name" value="MutL_C_sf"/>
</dbReference>
<evidence type="ECO:0000256" key="2">
    <source>
        <dbReference type="ARBA" id="ARBA00022763"/>
    </source>
</evidence>
<feature type="domain" description="DNA mismatch repair protein S5" evidence="6">
    <location>
        <begin position="265"/>
        <end position="383"/>
    </location>
</feature>
<dbReference type="CDD" id="cd00782">
    <property type="entry name" value="MutL_Trans"/>
    <property type="match status" value="1"/>
</dbReference>
<feature type="domain" description="MutL C-terminal dimerisation" evidence="5">
    <location>
        <begin position="498"/>
        <end position="647"/>
    </location>
</feature>
<dbReference type="PROSITE" id="PS00058">
    <property type="entry name" value="DNA_MISMATCH_REPAIR_1"/>
    <property type="match status" value="1"/>
</dbReference>
<dbReference type="InterPro" id="IPR038973">
    <property type="entry name" value="MutL/Mlh/Pms-like"/>
</dbReference>
<dbReference type="InterPro" id="IPR014721">
    <property type="entry name" value="Ribsml_uS5_D2-typ_fold_subgr"/>
</dbReference>
<reference evidence="7 8" key="1">
    <citation type="journal article" date="2016" name="Nat. Commun.">
        <title>Thousands of microbial genomes shed light on interconnected biogeochemical processes in an aquifer system.</title>
        <authorList>
            <person name="Anantharaman K."/>
            <person name="Brown C.T."/>
            <person name="Hug L.A."/>
            <person name="Sharon I."/>
            <person name="Castelle C.J."/>
            <person name="Probst A.J."/>
            <person name="Thomas B.C."/>
            <person name="Singh A."/>
            <person name="Wilkins M.J."/>
            <person name="Karaoz U."/>
            <person name="Brodie E.L."/>
            <person name="Williams K.H."/>
            <person name="Hubbard S.S."/>
            <person name="Banfield J.F."/>
        </authorList>
    </citation>
    <scope>NUCLEOTIDE SEQUENCE [LARGE SCALE GENOMIC DNA]</scope>
</reference>
<dbReference type="Gene3D" id="3.30.230.10">
    <property type="match status" value="1"/>
</dbReference>
<keyword evidence="2 4" id="KW-0227">DNA damage</keyword>
<dbReference type="GO" id="GO:0006298">
    <property type="term" value="P:mismatch repair"/>
    <property type="evidence" value="ECO:0007669"/>
    <property type="project" value="UniProtKB-UniRule"/>
</dbReference>
<evidence type="ECO:0000256" key="4">
    <source>
        <dbReference type="HAMAP-Rule" id="MF_00149"/>
    </source>
</evidence>
<dbReference type="Gene3D" id="3.30.1540.20">
    <property type="entry name" value="MutL, C-terminal domain, dimerisation subdomain"/>
    <property type="match status" value="1"/>
</dbReference>
<dbReference type="InterPro" id="IPR020667">
    <property type="entry name" value="DNA_mismatch_repair_MutL"/>
</dbReference>
<dbReference type="STRING" id="1797985.A2Y83_05180"/>
<dbReference type="CDD" id="cd16926">
    <property type="entry name" value="HATPase_MutL-MLH-PMS-like"/>
    <property type="match status" value="1"/>
</dbReference>
<dbReference type="InterPro" id="IPR014790">
    <property type="entry name" value="MutL_C"/>
</dbReference>
<evidence type="ECO:0000313" key="8">
    <source>
        <dbReference type="Proteomes" id="UP000178323"/>
    </source>
</evidence>
<gene>
    <name evidence="4" type="primary">mutL</name>
    <name evidence="7" type="ORF">A2Y83_05180</name>
</gene>
<dbReference type="EMBL" id="MFFS01000047">
    <property type="protein sequence ID" value="OGF21935.1"/>
    <property type="molecule type" value="Genomic_DNA"/>
</dbReference>
<dbReference type="GO" id="GO:0005524">
    <property type="term" value="F:ATP binding"/>
    <property type="evidence" value="ECO:0007669"/>
    <property type="project" value="InterPro"/>
</dbReference>
<dbReference type="SUPFAM" id="SSF55874">
    <property type="entry name" value="ATPase domain of HSP90 chaperone/DNA topoisomerase II/histidine kinase"/>
    <property type="match status" value="1"/>
</dbReference>
<dbReference type="Gene3D" id="3.30.565.10">
    <property type="entry name" value="Histidine kinase-like ATPase, C-terminal domain"/>
    <property type="match status" value="1"/>
</dbReference>
<dbReference type="InterPro" id="IPR002099">
    <property type="entry name" value="MutL/Mlh/PMS"/>
</dbReference>
<dbReference type="HAMAP" id="MF_00149">
    <property type="entry name" value="DNA_mis_repair"/>
    <property type="match status" value="1"/>
</dbReference>
<dbReference type="InterPro" id="IPR013507">
    <property type="entry name" value="DNA_mismatch_S5_2-like"/>
</dbReference>
<dbReference type="Proteomes" id="UP000178323">
    <property type="component" value="Unassembled WGS sequence"/>
</dbReference>
<dbReference type="InterPro" id="IPR020568">
    <property type="entry name" value="Ribosomal_Su5_D2-typ_SF"/>
</dbReference>
<evidence type="ECO:0000313" key="7">
    <source>
        <dbReference type="EMBL" id="OGF21935.1"/>
    </source>
</evidence>
<dbReference type="SMART" id="SM01340">
    <property type="entry name" value="DNA_mis_repair"/>
    <property type="match status" value="1"/>
</dbReference>
<dbReference type="GO" id="GO:0016887">
    <property type="term" value="F:ATP hydrolysis activity"/>
    <property type="evidence" value="ECO:0007669"/>
    <property type="project" value="InterPro"/>
</dbReference>
<dbReference type="SUPFAM" id="SSF54211">
    <property type="entry name" value="Ribosomal protein S5 domain 2-like"/>
    <property type="match status" value="1"/>
</dbReference>
<evidence type="ECO:0000256" key="1">
    <source>
        <dbReference type="ARBA" id="ARBA00006082"/>
    </source>
</evidence>
<dbReference type="InterPro" id="IPR042121">
    <property type="entry name" value="MutL_C_regsub"/>
</dbReference>
<dbReference type="InterPro" id="IPR014762">
    <property type="entry name" value="DNA_mismatch_repair_CS"/>
</dbReference>
<comment type="caution">
    <text evidence="7">The sequence shown here is derived from an EMBL/GenBank/DDBJ whole genome shotgun (WGS) entry which is preliminary data.</text>
</comment>
<evidence type="ECO:0000259" key="6">
    <source>
        <dbReference type="SMART" id="SM01340"/>
    </source>
</evidence>
<keyword evidence="3 4" id="KW-0234">DNA repair</keyword>
<accession>A0A1F5S5G7</accession>
<dbReference type="Pfam" id="PF13589">
    <property type="entry name" value="HATPase_c_3"/>
    <property type="match status" value="1"/>
</dbReference>
<sequence length="691" mass="76975">MIRILDNNLINKIAAGEVVERPASVVKELVENSLDAGADFITIEIKNGGIDLIEVADNGKGMNREDAQLSVERHATSKIEKLEDLNNIMSFGFRGEALSAISAVSKFSLQTKEKGAVSGIVVQSGRRGPLTTQGDSSGRVKPARLNSRLGGGPDLPDFETQDIGCSEGTKIRVEDIFYNVPARRKFLKTVQTEFSHILNTLMDIALANPKVRFKFAHNGRVIFDYHASADGLTRMSYGFSPQSSQLSNGIMSDGARRSADWAERVKNVLGSDNFSNMISFYREAGEIVLSGFVSFPANARLIKGQQYLFVNNRPVNNNIVHKAIYNGYKNFIPGGSHPSFVIKLDLEPEVVDVNVHPRKMEVRFLHQQEVFKTVEAVVREAVGNSEKFRNLETCPELVERIKKLEISAKGGSAFGGRNWKLEIGENFKKQNKDFKFQNEELAKAKSFSSPIKGLTPPLPHSKGELLFHSRIKGEAIKSFNDSMFSGEKLAKEEKSWKLIGQVKDLYLVVEAEDSFILIDQHAAHERIIYDKIIEKMENDTYKAQTLLAPLNIELTLGELETVKNNFEFLKKLGFELEEFGVNTIIVQAVPQDIAGKDIGNIIKGIIGDFIIAGKDDLDGGEEALKRIRNKIVCYIACRSAVKQGDKLSLDEQMDLVKKVISGEVKDTCPHGRPIKAKLRWDEIGKKFKRNS</sequence>
<name>A0A1F5S5G7_9BACT</name>
<dbReference type="GO" id="GO:0030983">
    <property type="term" value="F:mismatched DNA binding"/>
    <property type="evidence" value="ECO:0007669"/>
    <property type="project" value="InterPro"/>
</dbReference>
<dbReference type="SUPFAM" id="SSF118116">
    <property type="entry name" value="DNA mismatch repair protein MutL"/>
    <property type="match status" value="1"/>
</dbReference>
<dbReference type="InterPro" id="IPR036890">
    <property type="entry name" value="HATPase_C_sf"/>
</dbReference>
<dbReference type="SMART" id="SM00853">
    <property type="entry name" value="MutL_C"/>
    <property type="match status" value="1"/>
</dbReference>
<dbReference type="InterPro" id="IPR042120">
    <property type="entry name" value="MutL_C_dimsub"/>
</dbReference>
<dbReference type="PANTHER" id="PTHR10073:SF12">
    <property type="entry name" value="DNA MISMATCH REPAIR PROTEIN MLH1"/>
    <property type="match status" value="1"/>
</dbReference>
<dbReference type="GO" id="GO:0032300">
    <property type="term" value="C:mismatch repair complex"/>
    <property type="evidence" value="ECO:0007669"/>
    <property type="project" value="InterPro"/>
</dbReference>